<evidence type="ECO:0000313" key="1">
    <source>
        <dbReference type="EMBL" id="KZT07903.1"/>
    </source>
</evidence>
<evidence type="ECO:0000313" key="2">
    <source>
        <dbReference type="Proteomes" id="UP000076871"/>
    </source>
</evidence>
<dbReference type="GeneID" id="63831371"/>
<proteinExistence type="predicted"/>
<sequence length="166" mass="18066">MVDAAAKAAGRFPVLGRAGGLAMSHAPAVCALSKDRAVDVLFNGETLAVQEDKPGALGEELGCNSAVRILDGKHKWGPFLLRELIGRAEIPWNNREVGTSENRIDLEVGTKLLTGLSGLIGRRTGERARDEEFRPAHNWAHVRLTTCSRDRNVQHRTNDGCGLFDE</sequence>
<reference evidence="1 2" key="1">
    <citation type="journal article" date="2016" name="Mol. Biol. Evol.">
        <title>Comparative Genomics of Early-Diverging Mushroom-Forming Fungi Provides Insights into the Origins of Lignocellulose Decay Capabilities.</title>
        <authorList>
            <person name="Nagy L.G."/>
            <person name="Riley R."/>
            <person name="Tritt A."/>
            <person name="Adam C."/>
            <person name="Daum C."/>
            <person name="Floudas D."/>
            <person name="Sun H."/>
            <person name="Yadav J.S."/>
            <person name="Pangilinan J."/>
            <person name="Larsson K.H."/>
            <person name="Matsuura K."/>
            <person name="Barry K."/>
            <person name="Labutti K."/>
            <person name="Kuo R."/>
            <person name="Ohm R.A."/>
            <person name="Bhattacharya S.S."/>
            <person name="Shirouzu T."/>
            <person name="Yoshinaga Y."/>
            <person name="Martin F.M."/>
            <person name="Grigoriev I.V."/>
            <person name="Hibbett D.S."/>
        </authorList>
    </citation>
    <scope>NUCLEOTIDE SEQUENCE [LARGE SCALE GENOMIC DNA]</scope>
    <source>
        <strain evidence="1 2">93-53</strain>
    </source>
</reference>
<organism evidence="1 2">
    <name type="scientific">Laetiporus sulphureus 93-53</name>
    <dbReference type="NCBI Taxonomy" id="1314785"/>
    <lineage>
        <taxon>Eukaryota</taxon>
        <taxon>Fungi</taxon>
        <taxon>Dikarya</taxon>
        <taxon>Basidiomycota</taxon>
        <taxon>Agaricomycotina</taxon>
        <taxon>Agaricomycetes</taxon>
        <taxon>Polyporales</taxon>
        <taxon>Laetiporus</taxon>
    </lineage>
</organism>
<name>A0A165EWA8_9APHY</name>
<dbReference type="InParanoid" id="A0A165EWA8"/>
<keyword evidence="2" id="KW-1185">Reference proteome</keyword>
<protein>
    <submittedName>
        <fullName evidence="1">Uncharacterized protein</fullName>
    </submittedName>
</protein>
<accession>A0A165EWA8</accession>
<dbReference type="RefSeq" id="XP_040765643.1">
    <property type="nucleotide sequence ID" value="XM_040914344.1"/>
</dbReference>
<dbReference type="EMBL" id="KV427617">
    <property type="protein sequence ID" value="KZT07903.1"/>
    <property type="molecule type" value="Genomic_DNA"/>
</dbReference>
<dbReference type="AlphaFoldDB" id="A0A165EWA8"/>
<gene>
    <name evidence="1" type="ORF">LAESUDRAFT_811754</name>
</gene>
<dbReference type="Proteomes" id="UP000076871">
    <property type="component" value="Unassembled WGS sequence"/>
</dbReference>